<feature type="compositionally biased region" description="Basic and acidic residues" evidence="4">
    <location>
        <begin position="383"/>
        <end position="402"/>
    </location>
</feature>
<feature type="region of interest" description="Disordered" evidence="4">
    <location>
        <begin position="380"/>
        <end position="441"/>
    </location>
</feature>
<protein>
    <submittedName>
        <fullName evidence="5">Uncharacterized protein</fullName>
    </submittedName>
</protein>
<accession>A0A7S4AGY4</accession>
<feature type="region of interest" description="Disordered" evidence="4">
    <location>
        <begin position="43"/>
        <end position="95"/>
    </location>
</feature>
<reference evidence="5" key="1">
    <citation type="submission" date="2021-01" db="EMBL/GenBank/DDBJ databases">
        <authorList>
            <person name="Corre E."/>
            <person name="Pelletier E."/>
            <person name="Niang G."/>
            <person name="Scheremetjew M."/>
            <person name="Finn R."/>
            <person name="Kale V."/>
            <person name="Holt S."/>
            <person name="Cochrane G."/>
            <person name="Meng A."/>
            <person name="Brown T."/>
            <person name="Cohen L."/>
        </authorList>
    </citation>
    <scope>NUCLEOTIDE SEQUENCE</scope>
    <source>
        <strain evidence="5">10249 10 AB</strain>
    </source>
</reference>
<evidence type="ECO:0000256" key="2">
    <source>
        <dbReference type="ARBA" id="ARBA00022723"/>
    </source>
</evidence>
<name>A0A7S4AGY4_9STRA</name>
<evidence type="ECO:0000256" key="3">
    <source>
        <dbReference type="ARBA" id="ARBA00023004"/>
    </source>
</evidence>
<feature type="compositionally biased region" description="Low complexity" evidence="4">
    <location>
        <begin position="141"/>
        <end position="150"/>
    </location>
</feature>
<feature type="region of interest" description="Disordered" evidence="4">
    <location>
        <begin position="204"/>
        <end position="229"/>
    </location>
</feature>
<dbReference type="Gene3D" id="2.60.120.620">
    <property type="entry name" value="q2cbj1_9rhob like domain"/>
    <property type="match status" value="1"/>
</dbReference>
<sequence length="553" mass="61649">MEPAAAAAAAAATTATTTIRLSETKALDADDLERLRRHAAKVFDKLKEESRSEPPSSPPSWVLGDNDSNINSDNSNSNSNSNKDGEKITNEQSSSSFRKRYFDSNGFWIERGFCNTDETHELKRAMSDSVRRYWFPKGALTTTTNNTSHSTAEENESDRDQENEKAATTFATDVKSNAARGDPFLESADKVTYFAEPTALDSKTGALKPEFRNNSDENDNCENQTNSSSNNKKVHALCKAGHGLHLPPSFRRVAGTIASAKTEKGSNRSEDEKENNDDDDCIHDIHKPFFDYTTSAKLGELVLSLGYQDPVVPQSMYIFKNPVVGGAVHSHQDSTFLYTTPRQTCLGLWLALDDATLDNGCLWVRPKSHFEPLRRQFIRNPKYKNDGDGESKLAFRQHHDNPEVTWEGTLPESVEVENIDADADPNPSNSSDNDDNGMDNRNREQEISSLNFVPVEVRAGDLVVFGGTLDHFSLPNFSDRQRHTFQLHLVEGPGAGVAWSPENWLQYDETAAAVAKAVDTQNDDDDNDTNTTDKENKFLRLLDYETYTNKEIL</sequence>
<dbReference type="InterPro" id="IPR008775">
    <property type="entry name" value="Phytyl_CoA_dOase-like"/>
</dbReference>
<feature type="compositionally biased region" description="Low complexity" evidence="4">
    <location>
        <begin position="65"/>
        <end position="82"/>
    </location>
</feature>
<dbReference type="PANTHER" id="PTHR20883">
    <property type="entry name" value="PHYTANOYL-COA DIOXYGENASE DOMAIN CONTAINING 1"/>
    <property type="match status" value="1"/>
</dbReference>
<dbReference type="SUPFAM" id="SSF51197">
    <property type="entry name" value="Clavaminate synthase-like"/>
    <property type="match status" value="1"/>
</dbReference>
<evidence type="ECO:0000313" key="5">
    <source>
        <dbReference type="EMBL" id="CAE0715363.1"/>
    </source>
</evidence>
<feature type="region of interest" description="Disordered" evidence="4">
    <location>
        <begin position="140"/>
        <end position="165"/>
    </location>
</feature>
<evidence type="ECO:0000256" key="1">
    <source>
        <dbReference type="ARBA" id="ARBA00001962"/>
    </source>
</evidence>
<dbReference type="GO" id="GO:0046872">
    <property type="term" value="F:metal ion binding"/>
    <property type="evidence" value="ECO:0007669"/>
    <property type="project" value="UniProtKB-KW"/>
</dbReference>
<organism evidence="5">
    <name type="scientific">Pseudo-nitzschia australis</name>
    <dbReference type="NCBI Taxonomy" id="44445"/>
    <lineage>
        <taxon>Eukaryota</taxon>
        <taxon>Sar</taxon>
        <taxon>Stramenopiles</taxon>
        <taxon>Ochrophyta</taxon>
        <taxon>Bacillariophyta</taxon>
        <taxon>Bacillariophyceae</taxon>
        <taxon>Bacillariophycidae</taxon>
        <taxon>Bacillariales</taxon>
        <taxon>Bacillariaceae</taxon>
        <taxon>Pseudo-nitzschia</taxon>
    </lineage>
</organism>
<dbReference type="EMBL" id="HBIX01010733">
    <property type="protein sequence ID" value="CAE0715363.1"/>
    <property type="molecule type" value="Transcribed_RNA"/>
</dbReference>
<gene>
    <name evidence="5" type="ORF">PAUS00366_LOCUS8115</name>
</gene>
<keyword evidence="3" id="KW-0408">Iron</keyword>
<dbReference type="AlphaFoldDB" id="A0A7S4AGY4"/>
<feature type="compositionally biased region" description="Basic and acidic residues" evidence="4">
    <location>
        <begin position="43"/>
        <end position="52"/>
    </location>
</feature>
<dbReference type="Pfam" id="PF05721">
    <property type="entry name" value="PhyH"/>
    <property type="match status" value="1"/>
</dbReference>
<feature type="compositionally biased region" description="Acidic residues" evidence="4">
    <location>
        <begin position="414"/>
        <end position="423"/>
    </location>
</feature>
<comment type="cofactor">
    <cofactor evidence="1">
        <name>Fe cation</name>
        <dbReference type="ChEBI" id="CHEBI:24875"/>
    </cofactor>
</comment>
<dbReference type="PANTHER" id="PTHR20883:SF15">
    <property type="entry name" value="PHYTANOYL-COA DIOXYGENASE DOMAIN-CONTAINING PROTEIN 1"/>
    <property type="match status" value="1"/>
</dbReference>
<proteinExistence type="predicted"/>
<evidence type="ECO:0000256" key="4">
    <source>
        <dbReference type="SAM" id="MobiDB-lite"/>
    </source>
</evidence>
<keyword evidence="2" id="KW-0479">Metal-binding</keyword>